<name>A0AAU9JP29_9CILI</name>
<evidence type="ECO:0000256" key="1">
    <source>
        <dbReference type="SAM" id="MobiDB-lite"/>
    </source>
</evidence>
<dbReference type="Proteomes" id="UP001162131">
    <property type="component" value="Unassembled WGS sequence"/>
</dbReference>
<protein>
    <submittedName>
        <fullName evidence="2">Uncharacterized protein</fullName>
    </submittedName>
</protein>
<sequence>MKQSYYAAVNQVRCSTPSRNPLLQDESYETKSRLSKAQVPSYLAESRWLDERPKGIAKGAYSYQSQGSFKIGTDNNLPFKPTKKVFSCRNTLSRPEVPVAIKARPQTPSRNPLFLGDEEAPPQSSRKKLINPDPPCLYDDVANNSENSQRTRRTSYDRRNSSSVFEQNNKYDPFGSHKKHNPKPRESLKKVLAYDYALPYREDKITTKPWNEVAY</sequence>
<feature type="compositionally biased region" description="Polar residues" evidence="1">
    <location>
        <begin position="161"/>
        <end position="170"/>
    </location>
</feature>
<evidence type="ECO:0000313" key="3">
    <source>
        <dbReference type="Proteomes" id="UP001162131"/>
    </source>
</evidence>
<comment type="caution">
    <text evidence="2">The sequence shown here is derived from an EMBL/GenBank/DDBJ whole genome shotgun (WGS) entry which is preliminary data.</text>
</comment>
<evidence type="ECO:0000313" key="2">
    <source>
        <dbReference type="EMBL" id="CAG9327474.1"/>
    </source>
</evidence>
<gene>
    <name evidence="2" type="ORF">BSTOLATCC_MIC43509</name>
</gene>
<feature type="region of interest" description="Disordered" evidence="1">
    <location>
        <begin position="99"/>
        <end position="188"/>
    </location>
</feature>
<keyword evidence="3" id="KW-1185">Reference proteome</keyword>
<proteinExistence type="predicted"/>
<dbReference type="EMBL" id="CAJZBQ010000043">
    <property type="protein sequence ID" value="CAG9327474.1"/>
    <property type="molecule type" value="Genomic_DNA"/>
</dbReference>
<organism evidence="2 3">
    <name type="scientific">Blepharisma stoltei</name>
    <dbReference type="NCBI Taxonomy" id="1481888"/>
    <lineage>
        <taxon>Eukaryota</taxon>
        <taxon>Sar</taxon>
        <taxon>Alveolata</taxon>
        <taxon>Ciliophora</taxon>
        <taxon>Postciliodesmatophora</taxon>
        <taxon>Heterotrichea</taxon>
        <taxon>Heterotrichida</taxon>
        <taxon>Blepharismidae</taxon>
        <taxon>Blepharisma</taxon>
    </lineage>
</organism>
<accession>A0AAU9JP29</accession>
<reference evidence="2" key="1">
    <citation type="submission" date="2021-09" db="EMBL/GenBank/DDBJ databases">
        <authorList>
            <consortium name="AG Swart"/>
            <person name="Singh M."/>
            <person name="Singh A."/>
            <person name="Seah K."/>
            <person name="Emmerich C."/>
        </authorList>
    </citation>
    <scope>NUCLEOTIDE SEQUENCE</scope>
    <source>
        <strain evidence="2">ATCC30299</strain>
    </source>
</reference>
<dbReference type="AlphaFoldDB" id="A0AAU9JP29"/>